<dbReference type="OrthoDB" id="6219776at2759"/>
<evidence type="ECO:0000313" key="1">
    <source>
        <dbReference type="EMBL" id="KAA0193910.1"/>
    </source>
</evidence>
<reference evidence="1" key="1">
    <citation type="submission" date="2019-05" db="EMBL/GenBank/DDBJ databases">
        <title>Annotation for the trematode Fasciolopsis buski.</title>
        <authorList>
            <person name="Choi Y.-J."/>
        </authorList>
    </citation>
    <scope>NUCLEOTIDE SEQUENCE</scope>
    <source>
        <strain evidence="1">HT</strain>
        <tissue evidence="1">Whole worm</tissue>
    </source>
</reference>
<keyword evidence="2" id="KW-1185">Reference proteome</keyword>
<sequence>MTIALLQFDDEEQACHWMQSDPHFRRHDWLDDHDTIVIPMRSELEAYNCLELNAFQTNDVHMYETDFLPKYEKNVENAGGKPAICSTEHVRVWRGSNDISYMMISQWKSHEAAQTWNQSRKFIRSYFKAVSWRIHLRKLPE</sequence>
<proteinExistence type="predicted"/>
<dbReference type="EMBL" id="LUCM01004723">
    <property type="protein sequence ID" value="KAA0193910.1"/>
    <property type="molecule type" value="Genomic_DNA"/>
</dbReference>
<dbReference type="AlphaFoldDB" id="A0A8E0RWM1"/>
<evidence type="ECO:0000313" key="2">
    <source>
        <dbReference type="Proteomes" id="UP000728185"/>
    </source>
</evidence>
<comment type="caution">
    <text evidence="1">The sequence shown here is derived from an EMBL/GenBank/DDBJ whole genome shotgun (WGS) entry which is preliminary data.</text>
</comment>
<dbReference type="Proteomes" id="UP000728185">
    <property type="component" value="Unassembled WGS sequence"/>
</dbReference>
<name>A0A8E0RWM1_9TREM</name>
<accession>A0A8E0RWM1</accession>
<gene>
    <name evidence="1" type="ORF">FBUS_11376</name>
</gene>
<protein>
    <submittedName>
        <fullName evidence="1">Uncharacterized protein</fullName>
    </submittedName>
</protein>
<organism evidence="1 2">
    <name type="scientific">Fasciolopsis buskii</name>
    <dbReference type="NCBI Taxonomy" id="27845"/>
    <lineage>
        <taxon>Eukaryota</taxon>
        <taxon>Metazoa</taxon>
        <taxon>Spiralia</taxon>
        <taxon>Lophotrochozoa</taxon>
        <taxon>Platyhelminthes</taxon>
        <taxon>Trematoda</taxon>
        <taxon>Digenea</taxon>
        <taxon>Plagiorchiida</taxon>
        <taxon>Echinostomata</taxon>
        <taxon>Echinostomatoidea</taxon>
        <taxon>Fasciolidae</taxon>
        <taxon>Fasciolopsis</taxon>
    </lineage>
</organism>